<sequence length="309" mass="34523">MVSLLVSKVDRLECAYSVYPILPAIPNQSRIIWEVGYPVMSDKCGDRSVPTPEIEGVPLRAWENGTFNLICRKWGDVLFSDDSDTSNRLSKRIYIKSTHSQLMFATWMVSLKKITYAIRIRELCSWTPTFVRDDLDGDEEDSLSNKTIEEKEEEAHEKNDDESVAATFKDIGVAKVELDHLSIDGGIKDQPIDVASYDSDPFGLDSLINKKYNKGFDMKVSETPVYLLGFSPTPSHNQHDGPHDHAPVLLVGSESSHKIGDSNKVVGFSVLERLEETIKVALVLGLNMEGCETTLEALIANNRECLVDK</sequence>
<name>A0ABQ5E7Q1_9ASTR</name>
<reference evidence="2" key="2">
    <citation type="submission" date="2022-01" db="EMBL/GenBank/DDBJ databases">
        <authorList>
            <person name="Yamashiro T."/>
            <person name="Shiraishi A."/>
            <person name="Satake H."/>
            <person name="Nakayama K."/>
        </authorList>
    </citation>
    <scope>NUCLEOTIDE SEQUENCE</scope>
</reference>
<evidence type="ECO:0000313" key="3">
    <source>
        <dbReference type="Proteomes" id="UP001151760"/>
    </source>
</evidence>
<proteinExistence type="predicted"/>
<gene>
    <name evidence="2" type="ORF">Tco_0955609</name>
</gene>
<accession>A0ABQ5E7Q1</accession>
<feature type="region of interest" description="Disordered" evidence="1">
    <location>
        <begin position="137"/>
        <end position="162"/>
    </location>
</feature>
<organism evidence="2 3">
    <name type="scientific">Tanacetum coccineum</name>
    <dbReference type="NCBI Taxonomy" id="301880"/>
    <lineage>
        <taxon>Eukaryota</taxon>
        <taxon>Viridiplantae</taxon>
        <taxon>Streptophyta</taxon>
        <taxon>Embryophyta</taxon>
        <taxon>Tracheophyta</taxon>
        <taxon>Spermatophyta</taxon>
        <taxon>Magnoliopsida</taxon>
        <taxon>eudicotyledons</taxon>
        <taxon>Gunneridae</taxon>
        <taxon>Pentapetalae</taxon>
        <taxon>asterids</taxon>
        <taxon>campanulids</taxon>
        <taxon>Asterales</taxon>
        <taxon>Asteraceae</taxon>
        <taxon>Asteroideae</taxon>
        <taxon>Anthemideae</taxon>
        <taxon>Anthemidinae</taxon>
        <taxon>Tanacetum</taxon>
    </lineage>
</organism>
<dbReference type="EMBL" id="BQNB010016023">
    <property type="protein sequence ID" value="GJT46894.1"/>
    <property type="molecule type" value="Genomic_DNA"/>
</dbReference>
<comment type="caution">
    <text evidence="2">The sequence shown here is derived from an EMBL/GenBank/DDBJ whole genome shotgun (WGS) entry which is preliminary data.</text>
</comment>
<feature type="compositionally biased region" description="Basic and acidic residues" evidence="1">
    <location>
        <begin position="147"/>
        <end position="161"/>
    </location>
</feature>
<protein>
    <submittedName>
        <fullName evidence="2">Uncharacterized protein</fullName>
    </submittedName>
</protein>
<evidence type="ECO:0000256" key="1">
    <source>
        <dbReference type="SAM" id="MobiDB-lite"/>
    </source>
</evidence>
<evidence type="ECO:0000313" key="2">
    <source>
        <dbReference type="EMBL" id="GJT46894.1"/>
    </source>
</evidence>
<dbReference type="Proteomes" id="UP001151760">
    <property type="component" value="Unassembled WGS sequence"/>
</dbReference>
<reference evidence="2" key="1">
    <citation type="journal article" date="2022" name="Int. J. Mol. Sci.">
        <title>Draft Genome of Tanacetum Coccineum: Genomic Comparison of Closely Related Tanacetum-Family Plants.</title>
        <authorList>
            <person name="Yamashiro T."/>
            <person name="Shiraishi A."/>
            <person name="Nakayama K."/>
            <person name="Satake H."/>
        </authorList>
    </citation>
    <scope>NUCLEOTIDE SEQUENCE</scope>
</reference>
<keyword evidence="3" id="KW-1185">Reference proteome</keyword>